<dbReference type="Proteomes" id="UP001151760">
    <property type="component" value="Unassembled WGS sequence"/>
</dbReference>
<protein>
    <submittedName>
        <fullName evidence="2">Uncharacterized protein</fullName>
    </submittedName>
</protein>
<evidence type="ECO:0000256" key="1">
    <source>
        <dbReference type="SAM" id="MobiDB-lite"/>
    </source>
</evidence>
<name>A0ABQ4Y2U5_9ASTR</name>
<dbReference type="EMBL" id="BQNB010010023">
    <property type="protein sequence ID" value="GJS71675.1"/>
    <property type="molecule type" value="Genomic_DNA"/>
</dbReference>
<feature type="compositionally biased region" description="Low complexity" evidence="1">
    <location>
        <begin position="79"/>
        <end position="91"/>
    </location>
</feature>
<keyword evidence="3" id="KW-1185">Reference proteome</keyword>
<feature type="compositionally biased region" description="Polar residues" evidence="1">
    <location>
        <begin position="29"/>
        <end position="44"/>
    </location>
</feature>
<accession>A0ABQ4Y2U5</accession>
<proteinExistence type="predicted"/>
<reference evidence="2" key="2">
    <citation type="submission" date="2022-01" db="EMBL/GenBank/DDBJ databases">
        <authorList>
            <person name="Yamashiro T."/>
            <person name="Shiraishi A."/>
            <person name="Satake H."/>
            <person name="Nakayama K."/>
        </authorList>
    </citation>
    <scope>NUCLEOTIDE SEQUENCE</scope>
</reference>
<reference evidence="2" key="1">
    <citation type="journal article" date="2022" name="Int. J. Mol. Sci.">
        <title>Draft Genome of Tanacetum Coccineum: Genomic Comparison of Closely Related Tanacetum-Family Plants.</title>
        <authorList>
            <person name="Yamashiro T."/>
            <person name="Shiraishi A."/>
            <person name="Nakayama K."/>
            <person name="Satake H."/>
        </authorList>
    </citation>
    <scope>NUCLEOTIDE SEQUENCE</scope>
</reference>
<gene>
    <name evidence="2" type="ORF">Tco_0704516</name>
</gene>
<evidence type="ECO:0000313" key="3">
    <source>
        <dbReference type="Proteomes" id="UP001151760"/>
    </source>
</evidence>
<sequence>MNRKPRGPDATFVKPRRGVAFDGMFHSNIRGSKSRQAQVENPESTLARRNRLRVTDEEPELFGEDALPRPPGAQRIAKSQRSSNSTASSGSNPTMFQEMMQQQYELDRKANMEVIEREANMRVNLYNSQKISEYLRVLQIDTCGMDPIDAAIINAQKARVRALYSPQN</sequence>
<comment type="caution">
    <text evidence="2">The sequence shown here is derived from an EMBL/GenBank/DDBJ whole genome shotgun (WGS) entry which is preliminary data.</text>
</comment>
<evidence type="ECO:0000313" key="2">
    <source>
        <dbReference type="EMBL" id="GJS71675.1"/>
    </source>
</evidence>
<organism evidence="2 3">
    <name type="scientific">Tanacetum coccineum</name>
    <dbReference type="NCBI Taxonomy" id="301880"/>
    <lineage>
        <taxon>Eukaryota</taxon>
        <taxon>Viridiplantae</taxon>
        <taxon>Streptophyta</taxon>
        <taxon>Embryophyta</taxon>
        <taxon>Tracheophyta</taxon>
        <taxon>Spermatophyta</taxon>
        <taxon>Magnoliopsida</taxon>
        <taxon>eudicotyledons</taxon>
        <taxon>Gunneridae</taxon>
        <taxon>Pentapetalae</taxon>
        <taxon>asterids</taxon>
        <taxon>campanulids</taxon>
        <taxon>Asterales</taxon>
        <taxon>Asteraceae</taxon>
        <taxon>Asteroideae</taxon>
        <taxon>Anthemideae</taxon>
        <taxon>Anthemidinae</taxon>
        <taxon>Tanacetum</taxon>
    </lineage>
</organism>
<feature type="region of interest" description="Disordered" evidence="1">
    <location>
        <begin position="27"/>
        <end position="94"/>
    </location>
</feature>